<sequence length="348" mass="37290">MESLNMNTLAKSLPPQNVVKAEQDLMEKFKASAMSITTLYRSALATSKQHYNAGYSAALEDLLSVIQQGVSVGGGDGMTIGRIMDWIDARREVIKEREEDEEEEEDKESKSKGFPSSAGGASSSSDGAKDARDKATDKDNGKPTLEHGKQSRPSTSLPTPRSPEIQAQALSSSRPRALPSLQPPSSPSPPPSKTLARSRPRSHNQKDPASQHAQAPPEPLANATPNFNFNSYSISPSVDNPSHHSRLPMQSVIGAKRRHAVMMETPISPLPFGGLDNSPVFGSGSFTATDGITGVANTAASGRRRIRNQRSGTLSSNSSGGNRSDTGTTDAMDVEDENGRERKRVARR</sequence>
<dbReference type="Proteomes" id="UP000053477">
    <property type="component" value="Unassembled WGS sequence"/>
</dbReference>
<feature type="compositionally biased region" description="Low complexity" evidence="1">
    <location>
        <begin position="112"/>
        <end position="126"/>
    </location>
</feature>
<dbReference type="OrthoDB" id="21418at2759"/>
<evidence type="ECO:0000313" key="2">
    <source>
        <dbReference type="EMBL" id="KLO12171.1"/>
    </source>
</evidence>
<evidence type="ECO:0000256" key="1">
    <source>
        <dbReference type="SAM" id="MobiDB-lite"/>
    </source>
</evidence>
<feature type="compositionally biased region" description="Polar residues" evidence="1">
    <location>
        <begin position="223"/>
        <end position="240"/>
    </location>
</feature>
<gene>
    <name evidence="2" type="ORF">SCHPADRAFT_854294</name>
</gene>
<feature type="compositionally biased region" description="Low complexity" evidence="1">
    <location>
        <begin position="151"/>
        <end position="180"/>
    </location>
</feature>
<dbReference type="EMBL" id="KQ085983">
    <property type="protein sequence ID" value="KLO12171.1"/>
    <property type="molecule type" value="Genomic_DNA"/>
</dbReference>
<proteinExistence type="predicted"/>
<reference evidence="2 3" key="1">
    <citation type="submission" date="2015-04" db="EMBL/GenBank/DDBJ databases">
        <title>Complete genome sequence of Schizopora paradoxa KUC8140, a cosmopolitan wood degrader in East Asia.</title>
        <authorList>
            <consortium name="DOE Joint Genome Institute"/>
            <person name="Min B."/>
            <person name="Park H."/>
            <person name="Jang Y."/>
            <person name="Kim J.-J."/>
            <person name="Kim K.H."/>
            <person name="Pangilinan J."/>
            <person name="Lipzen A."/>
            <person name="Riley R."/>
            <person name="Grigoriev I.V."/>
            <person name="Spatafora J.W."/>
            <person name="Choi I.-G."/>
        </authorList>
    </citation>
    <scope>NUCLEOTIDE SEQUENCE [LARGE SCALE GENOMIC DNA]</scope>
    <source>
        <strain evidence="2 3">KUC8140</strain>
    </source>
</reference>
<feature type="compositionally biased region" description="Pro residues" evidence="1">
    <location>
        <begin position="181"/>
        <end position="192"/>
    </location>
</feature>
<protein>
    <submittedName>
        <fullName evidence="2">Uncharacterized protein</fullName>
    </submittedName>
</protein>
<dbReference type="AlphaFoldDB" id="A0A0H2S5G3"/>
<dbReference type="PANTHER" id="PTHR38645">
    <property type="entry name" value="CHROMOSOME 9, WHOLE GENOME SHOTGUN SEQUENCE"/>
    <property type="match status" value="1"/>
</dbReference>
<feature type="region of interest" description="Disordered" evidence="1">
    <location>
        <begin position="96"/>
        <end position="246"/>
    </location>
</feature>
<feature type="compositionally biased region" description="Low complexity" evidence="1">
    <location>
        <begin position="310"/>
        <end position="330"/>
    </location>
</feature>
<feature type="region of interest" description="Disordered" evidence="1">
    <location>
        <begin position="297"/>
        <end position="348"/>
    </location>
</feature>
<feature type="compositionally biased region" description="Basic and acidic residues" evidence="1">
    <location>
        <begin position="127"/>
        <end position="149"/>
    </location>
</feature>
<organism evidence="2 3">
    <name type="scientific">Schizopora paradoxa</name>
    <dbReference type="NCBI Taxonomy" id="27342"/>
    <lineage>
        <taxon>Eukaryota</taxon>
        <taxon>Fungi</taxon>
        <taxon>Dikarya</taxon>
        <taxon>Basidiomycota</taxon>
        <taxon>Agaricomycotina</taxon>
        <taxon>Agaricomycetes</taxon>
        <taxon>Hymenochaetales</taxon>
        <taxon>Schizoporaceae</taxon>
        <taxon>Schizopora</taxon>
    </lineage>
</organism>
<accession>A0A0H2S5G3</accession>
<dbReference type="PANTHER" id="PTHR38645:SF1">
    <property type="entry name" value="YALI0F12243P"/>
    <property type="match status" value="1"/>
</dbReference>
<keyword evidence="3" id="KW-1185">Reference proteome</keyword>
<name>A0A0H2S5G3_9AGAM</name>
<evidence type="ECO:0000313" key="3">
    <source>
        <dbReference type="Proteomes" id="UP000053477"/>
    </source>
</evidence>
<dbReference type="InParanoid" id="A0A0H2S5G3"/>